<organism evidence="1 2">
    <name type="scientific">Cirrhinus molitorella</name>
    <name type="common">mud carp</name>
    <dbReference type="NCBI Taxonomy" id="172907"/>
    <lineage>
        <taxon>Eukaryota</taxon>
        <taxon>Metazoa</taxon>
        <taxon>Chordata</taxon>
        <taxon>Craniata</taxon>
        <taxon>Vertebrata</taxon>
        <taxon>Euteleostomi</taxon>
        <taxon>Actinopterygii</taxon>
        <taxon>Neopterygii</taxon>
        <taxon>Teleostei</taxon>
        <taxon>Ostariophysi</taxon>
        <taxon>Cypriniformes</taxon>
        <taxon>Cyprinidae</taxon>
        <taxon>Labeoninae</taxon>
        <taxon>Labeonini</taxon>
        <taxon>Cirrhinus</taxon>
    </lineage>
</organism>
<sequence>MFAEFKTKLRNFESTEKFHSNASEDNVMRASASNPERKGRERLGCLDITCYNCGQKASDYKSCEIQRNGLMVDTGATSHIITDLGKFKQFDDEFQPEKHYIELADRTRASGVALRRGDAEVYMIGSTAHQVRTTLRNALYIPSY</sequence>
<dbReference type="Proteomes" id="UP001558613">
    <property type="component" value="Unassembled WGS sequence"/>
</dbReference>
<evidence type="ECO:0000313" key="2">
    <source>
        <dbReference type="Proteomes" id="UP001558613"/>
    </source>
</evidence>
<protein>
    <submittedName>
        <fullName evidence="1">Uncharacterized protein</fullName>
    </submittedName>
</protein>
<name>A0ABR3NPC3_9TELE</name>
<proteinExistence type="predicted"/>
<evidence type="ECO:0000313" key="1">
    <source>
        <dbReference type="EMBL" id="KAL1278848.1"/>
    </source>
</evidence>
<gene>
    <name evidence="1" type="ORF">QQF64_025521</name>
</gene>
<keyword evidence="2" id="KW-1185">Reference proteome</keyword>
<reference evidence="1 2" key="1">
    <citation type="submission" date="2023-09" db="EMBL/GenBank/DDBJ databases">
        <authorList>
            <person name="Wang M."/>
        </authorList>
    </citation>
    <scope>NUCLEOTIDE SEQUENCE [LARGE SCALE GENOMIC DNA]</scope>
    <source>
        <strain evidence="1">GT-2023</strain>
        <tissue evidence="1">Liver</tissue>
    </source>
</reference>
<dbReference type="EMBL" id="JAYMGO010000003">
    <property type="protein sequence ID" value="KAL1278848.1"/>
    <property type="molecule type" value="Genomic_DNA"/>
</dbReference>
<accession>A0ABR3NPC3</accession>
<comment type="caution">
    <text evidence="1">The sequence shown here is derived from an EMBL/GenBank/DDBJ whole genome shotgun (WGS) entry which is preliminary data.</text>
</comment>